<reference evidence="3" key="1">
    <citation type="submission" date="2020-11" db="EMBL/GenBank/DDBJ databases">
        <title>Genome of Flavobacterium soyangense.</title>
        <authorList>
            <person name="Liu Q."/>
            <person name="Xin Y.-H."/>
        </authorList>
    </citation>
    <scope>NUCLEOTIDE SEQUENCE</scope>
    <source>
        <strain evidence="3">CGMCC 1.13493</strain>
    </source>
</reference>
<feature type="transmembrane region" description="Helical" evidence="1">
    <location>
        <begin position="23"/>
        <end position="43"/>
    </location>
</feature>
<dbReference type="InterPro" id="IPR056087">
    <property type="entry name" value="DUF7670"/>
</dbReference>
<feature type="transmembrane region" description="Helical" evidence="1">
    <location>
        <begin position="50"/>
        <end position="69"/>
    </location>
</feature>
<evidence type="ECO:0000256" key="1">
    <source>
        <dbReference type="SAM" id="Phobius"/>
    </source>
</evidence>
<evidence type="ECO:0000313" key="3">
    <source>
        <dbReference type="EMBL" id="MBF2709678.1"/>
    </source>
</evidence>
<protein>
    <recommendedName>
        <fullName evidence="2">DUF7670 domain-containing protein</fullName>
    </recommendedName>
</protein>
<keyword evidence="4" id="KW-1185">Reference proteome</keyword>
<feature type="domain" description="DUF7670" evidence="2">
    <location>
        <begin position="2"/>
        <end position="108"/>
    </location>
</feature>
<gene>
    <name evidence="3" type="ORF">IR213_13935</name>
</gene>
<keyword evidence="1" id="KW-0812">Transmembrane</keyword>
<dbReference type="RefSeq" id="WP_194312913.1">
    <property type="nucleotide sequence ID" value="NZ_JADHEC010000038.1"/>
</dbReference>
<dbReference type="EMBL" id="JADHEC010000038">
    <property type="protein sequence ID" value="MBF2709678.1"/>
    <property type="molecule type" value="Genomic_DNA"/>
</dbReference>
<name>A0A930UA00_9FLAO</name>
<evidence type="ECO:0000313" key="4">
    <source>
        <dbReference type="Proteomes" id="UP000646211"/>
    </source>
</evidence>
<organism evidence="3 4">
    <name type="scientific">Flavobacterium soyangense</name>
    <dbReference type="NCBI Taxonomy" id="2023265"/>
    <lineage>
        <taxon>Bacteria</taxon>
        <taxon>Pseudomonadati</taxon>
        <taxon>Bacteroidota</taxon>
        <taxon>Flavobacteriia</taxon>
        <taxon>Flavobacteriales</taxon>
        <taxon>Flavobacteriaceae</taxon>
        <taxon>Flavobacterium</taxon>
    </lineage>
</organism>
<evidence type="ECO:0000259" key="2">
    <source>
        <dbReference type="Pfam" id="PF24709"/>
    </source>
</evidence>
<feature type="transmembrane region" description="Helical" evidence="1">
    <location>
        <begin position="81"/>
        <end position="106"/>
    </location>
</feature>
<proteinExistence type="predicted"/>
<keyword evidence="1" id="KW-0472">Membrane</keyword>
<dbReference type="Proteomes" id="UP000646211">
    <property type="component" value="Unassembled WGS sequence"/>
</dbReference>
<comment type="caution">
    <text evidence="3">The sequence shown here is derived from an EMBL/GenBank/DDBJ whole genome shotgun (WGS) entry which is preliminary data.</text>
</comment>
<sequence length="118" mass="13351">MAILFISMFAADSFEQGNTIWQHLTSLFLHLIPTFILTALLIIAWKWENLGGLLFIFIGMASNPFIFMLNHNRNHFSIGQSIGIIALINLPFVIIGILFIISHYMLKKNISSSLSKTL</sequence>
<dbReference type="Pfam" id="PF24709">
    <property type="entry name" value="DUF7670"/>
    <property type="match status" value="1"/>
</dbReference>
<keyword evidence="1" id="KW-1133">Transmembrane helix</keyword>
<dbReference type="AlphaFoldDB" id="A0A930UA00"/>
<accession>A0A930UA00</accession>